<organism evidence="3 4">
    <name type="scientific">Symbiodinium necroappetens</name>
    <dbReference type="NCBI Taxonomy" id="1628268"/>
    <lineage>
        <taxon>Eukaryota</taxon>
        <taxon>Sar</taxon>
        <taxon>Alveolata</taxon>
        <taxon>Dinophyceae</taxon>
        <taxon>Suessiales</taxon>
        <taxon>Symbiodiniaceae</taxon>
        <taxon>Symbiodinium</taxon>
    </lineage>
</organism>
<keyword evidence="4" id="KW-1185">Reference proteome</keyword>
<feature type="compositionally biased region" description="Basic and acidic residues" evidence="2">
    <location>
        <begin position="244"/>
        <end position="254"/>
    </location>
</feature>
<name>A0A812USQ9_9DINO</name>
<gene>
    <name evidence="3" type="primary">mutS2</name>
    <name evidence="3" type="ORF">SNEC2469_LOCUS17102</name>
</gene>
<evidence type="ECO:0000313" key="3">
    <source>
        <dbReference type="EMBL" id="CAE7593762.1"/>
    </source>
</evidence>
<evidence type="ECO:0000256" key="2">
    <source>
        <dbReference type="SAM" id="MobiDB-lite"/>
    </source>
</evidence>
<dbReference type="Gene3D" id="3.40.50.300">
    <property type="entry name" value="P-loop containing nucleotide triphosphate hydrolases"/>
    <property type="match status" value="1"/>
</dbReference>
<accession>A0A812USQ9</accession>
<dbReference type="AlphaFoldDB" id="A0A812USQ9"/>
<sequence length="275" mass="30348">MEYRSGRPTYRLATNTVGESHAMETAERLGLPAPLVARAVQLLGDDQRQLLALQRKAADAEKDFESARMDAEQREAAASTAIREAETKAAELSRREQEVAEMEAKLQARTVALQRQMQAELQAQIAVKEKQFQDVVQRLKLETQKLGSRFRIVGDVLEDLKVEVDQEAEAKYQAQNHLQPAVPGAMAAREILSPGDWVVVLAKPPWHGLKGQVERIHLANGAAPRVSVRLGANGKVKEFLKTELGRTSKPEGARKIPKPKGEAAAPTRDYSAMAF</sequence>
<reference evidence="3" key="1">
    <citation type="submission" date="2021-02" db="EMBL/GenBank/DDBJ databases">
        <authorList>
            <person name="Dougan E. K."/>
            <person name="Rhodes N."/>
            <person name="Thang M."/>
            <person name="Chan C."/>
        </authorList>
    </citation>
    <scope>NUCLEOTIDE SEQUENCE</scope>
</reference>
<feature type="coiled-coil region" evidence="1">
    <location>
        <begin position="43"/>
        <end position="105"/>
    </location>
</feature>
<proteinExistence type="predicted"/>
<evidence type="ECO:0000256" key="1">
    <source>
        <dbReference type="SAM" id="Coils"/>
    </source>
</evidence>
<keyword evidence="1" id="KW-0175">Coiled coil</keyword>
<feature type="region of interest" description="Disordered" evidence="2">
    <location>
        <begin position="244"/>
        <end position="275"/>
    </location>
</feature>
<dbReference type="OrthoDB" id="1924787at2759"/>
<dbReference type="EMBL" id="CAJNJA010028118">
    <property type="protein sequence ID" value="CAE7593762.1"/>
    <property type="molecule type" value="Genomic_DNA"/>
</dbReference>
<evidence type="ECO:0000313" key="4">
    <source>
        <dbReference type="Proteomes" id="UP000601435"/>
    </source>
</evidence>
<dbReference type="Proteomes" id="UP000601435">
    <property type="component" value="Unassembled WGS sequence"/>
</dbReference>
<comment type="caution">
    <text evidence="3">The sequence shown here is derived from an EMBL/GenBank/DDBJ whole genome shotgun (WGS) entry which is preliminary data.</text>
</comment>
<protein>
    <submittedName>
        <fullName evidence="3">MutS2 protein</fullName>
    </submittedName>
</protein>
<dbReference type="InterPro" id="IPR027417">
    <property type="entry name" value="P-loop_NTPase"/>
</dbReference>